<dbReference type="RefSeq" id="WP_111479936.1">
    <property type="nucleotide sequence ID" value="NZ_QHKM01000008.1"/>
</dbReference>
<reference evidence="2" key="1">
    <citation type="submission" date="2018-05" db="EMBL/GenBank/DDBJ databases">
        <authorList>
            <person name="Nie L."/>
        </authorList>
    </citation>
    <scope>NUCLEOTIDE SEQUENCE [LARGE SCALE GENOMIC DNA]</scope>
    <source>
        <strain evidence="2">NL</strain>
    </source>
</reference>
<comment type="caution">
    <text evidence="1">The sequence shown here is derived from an EMBL/GenBank/DDBJ whole genome shotgun (WGS) entry which is preliminary data.</text>
</comment>
<evidence type="ECO:0008006" key="3">
    <source>
        <dbReference type="Google" id="ProtNLM"/>
    </source>
</evidence>
<evidence type="ECO:0000313" key="1">
    <source>
        <dbReference type="EMBL" id="RAK63818.1"/>
    </source>
</evidence>
<gene>
    <name evidence="1" type="ORF">DLM85_19910</name>
</gene>
<name>A0A328BFD4_9BACT</name>
<organism evidence="1 2">
    <name type="scientific">Hymenobacter edaphi</name>
    <dbReference type="NCBI Taxonomy" id="2211146"/>
    <lineage>
        <taxon>Bacteria</taxon>
        <taxon>Pseudomonadati</taxon>
        <taxon>Bacteroidota</taxon>
        <taxon>Cytophagia</taxon>
        <taxon>Cytophagales</taxon>
        <taxon>Hymenobacteraceae</taxon>
        <taxon>Hymenobacter</taxon>
    </lineage>
</organism>
<dbReference type="OrthoDB" id="9922716at2"/>
<dbReference type="AlphaFoldDB" id="A0A328BFD4"/>
<accession>A0A328BFD4</accession>
<proteinExistence type="predicted"/>
<dbReference type="EMBL" id="QHKM01000008">
    <property type="protein sequence ID" value="RAK63818.1"/>
    <property type="molecule type" value="Genomic_DNA"/>
</dbReference>
<dbReference type="Proteomes" id="UP000248553">
    <property type="component" value="Unassembled WGS sequence"/>
</dbReference>
<keyword evidence="2" id="KW-1185">Reference proteome</keyword>
<evidence type="ECO:0000313" key="2">
    <source>
        <dbReference type="Proteomes" id="UP000248553"/>
    </source>
</evidence>
<protein>
    <recommendedName>
        <fullName evidence="3">DUF4177 domain-containing protein</fullName>
    </recommendedName>
</protein>
<sequence>MRGRESGGWNQAIITYGPGKIETVAGKKSQEYNARQLQVLFDKLFAQGYGLQGSFTGGDQTDSYSTLIFRKP</sequence>